<accession>S0G3D7</accession>
<evidence type="ECO:0000313" key="14">
    <source>
        <dbReference type="Proteomes" id="UP000014216"/>
    </source>
</evidence>
<dbReference type="InterPro" id="IPR001783">
    <property type="entry name" value="Lumazine-bd"/>
</dbReference>
<comment type="function">
    <text evidence="2">Catalyzes the dismutation of two molecules of 6,7-dimethyl-8-ribityllumazine, resulting in the formation of riboflavin and 5-amino-6-(D-ribitylamino)uracil.</text>
</comment>
<dbReference type="NCBIfam" id="NF006767">
    <property type="entry name" value="PRK09289.1"/>
    <property type="match status" value="1"/>
</dbReference>
<feature type="domain" description="Lumazine-binding" evidence="12">
    <location>
        <begin position="1"/>
        <end position="96"/>
    </location>
</feature>
<evidence type="ECO:0000256" key="1">
    <source>
        <dbReference type="ARBA" id="ARBA00000968"/>
    </source>
</evidence>
<dbReference type="OrthoDB" id="9788537at2"/>
<evidence type="ECO:0000256" key="10">
    <source>
        <dbReference type="NCBIfam" id="TIGR00187"/>
    </source>
</evidence>
<comment type="pathway">
    <text evidence="3">Cofactor biosynthesis; riboflavin biosynthesis; riboflavin from 2-hydroxy-3-oxobutyl phosphate and 5-amino-6-(D-ribitylamino)uracil: step 2/2.</text>
</comment>
<evidence type="ECO:0000256" key="8">
    <source>
        <dbReference type="ARBA" id="ARBA00022679"/>
    </source>
</evidence>
<dbReference type="PANTHER" id="PTHR21098:SF12">
    <property type="entry name" value="RIBOFLAVIN SYNTHASE"/>
    <property type="match status" value="1"/>
</dbReference>
<dbReference type="NCBIfam" id="TIGR00187">
    <property type="entry name" value="ribE"/>
    <property type="match status" value="1"/>
</dbReference>
<protein>
    <recommendedName>
        <fullName evidence="6 10">Riboflavin synthase</fullName>
        <ecNumber evidence="5 10">2.5.1.9</ecNumber>
    </recommendedName>
</protein>
<dbReference type="EMBL" id="APJX01000007">
    <property type="protein sequence ID" value="EMS78682.1"/>
    <property type="molecule type" value="Genomic_DNA"/>
</dbReference>
<comment type="catalytic activity">
    <reaction evidence="1">
        <text>2 6,7-dimethyl-8-(1-D-ribityl)lumazine + H(+) = 5-amino-6-(D-ribitylamino)uracil + riboflavin</text>
        <dbReference type="Rhea" id="RHEA:20772"/>
        <dbReference type="ChEBI" id="CHEBI:15378"/>
        <dbReference type="ChEBI" id="CHEBI:15934"/>
        <dbReference type="ChEBI" id="CHEBI:57986"/>
        <dbReference type="ChEBI" id="CHEBI:58201"/>
        <dbReference type="EC" id="2.5.1.9"/>
    </reaction>
</comment>
<keyword evidence="9" id="KW-0677">Repeat</keyword>
<dbReference type="InterPro" id="IPR017938">
    <property type="entry name" value="Riboflavin_synthase-like_b-brl"/>
</dbReference>
<dbReference type="PROSITE" id="PS51177">
    <property type="entry name" value="LUMAZINE_BIND"/>
    <property type="match status" value="2"/>
</dbReference>
<dbReference type="PIRSF" id="PIRSF000498">
    <property type="entry name" value="Riboflavin_syn_A"/>
    <property type="match status" value="1"/>
</dbReference>
<evidence type="ECO:0000256" key="3">
    <source>
        <dbReference type="ARBA" id="ARBA00004887"/>
    </source>
</evidence>
<dbReference type="CDD" id="cd00402">
    <property type="entry name" value="Riboflavin_synthase_like"/>
    <property type="match status" value="1"/>
</dbReference>
<comment type="caution">
    <text evidence="13">The sequence shown here is derived from an EMBL/GenBank/DDBJ whole genome shotgun (WGS) entry which is preliminary data.</text>
</comment>
<feature type="domain" description="Lumazine-binding" evidence="12">
    <location>
        <begin position="97"/>
        <end position="193"/>
    </location>
</feature>
<keyword evidence="7" id="KW-0686">Riboflavin biosynthesis</keyword>
<evidence type="ECO:0000256" key="6">
    <source>
        <dbReference type="ARBA" id="ARBA00013950"/>
    </source>
</evidence>
<dbReference type="FunFam" id="2.40.30.20:FF:000003">
    <property type="entry name" value="Riboflavin synthase, alpha subunit"/>
    <property type="match status" value="1"/>
</dbReference>
<dbReference type="InterPro" id="IPR026017">
    <property type="entry name" value="Lumazine-bd_dom"/>
</dbReference>
<proteinExistence type="predicted"/>
<name>S0G3D7_9BACT</name>
<dbReference type="Proteomes" id="UP000014216">
    <property type="component" value="Unassembled WGS sequence"/>
</dbReference>
<dbReference type="Gene3D" id="2.40.30.20">
    <property type="match status" value="2"/>
</dbReference>
<feature type="repeat" description="Lumazine-binding" evidence="11">
    <location>
        <begin position="1"/>
        <end position="96"/>
    </location>
</feature>
<evidence type="ECO:0000256" key="2">
    <source>
        <dbReference type="ARBA" id="ARBA00002803"/>
    </source>
</evidence>
<keyword evidence="14" id="KW-1185">Reference proteome</keyword>
<dbReference type="GO" id="GO:0009231">
    <property type="term" value="P:riboflavin biosynthetic process"/>
    <property type="evidence" value="ECO:0007669"/>
    <property type="project" value="UniProtKB-KW"/>
</dbReference>
<dbReference type="GO" id="GO:0004746">
    <property type="term" value="F:riboflavin synthase activity"/>
    <property type="evidence" value="ECO:0007669"/>
    <property type="project" value="UniProtKB-UniRule"/>
</dbReference>
<sequence>MFTGIIESLGTIHRVIPQGEGKVLQIRCGLDLSDTRIGDSIAVNGACLTAVHLEKHAFSVDMAPETVARTTFKTAAPGMRVNVERAMQLLSRVDGHLVSGHIDGTGVITRIENKSNAILLTIAVDTHLAGQMIEKGSVAVDGISLTINQCTDTDFSISIIPHTAKLTTIGFKQTGDFVNIETDMIGKYVRKFLTRTTASVPETEHTDISMSLLAQNGFL</sequence>
<dbReference type="InterPro" id="IPR023366">
    <property type="entry name" value="ATP_synth_asu-like_sf"/>
</dbReference>
<dbReference type="SUPFAM" id="SSF63380">
    <property type="entry name" value="Riboflavin synthase domain-like"/>
    <property type="match status" value="2"/>
</dbReference>
<evidence type="ECO:0000256" key="5">
    <source>
        <dbReference type="ARBA" id="ARBA00012827"/>
    </source>
</evidence>
<evidence type="ECO:0000256" key="7">
    <source>
        <dbReference type="ARBA" id="ARBA00022619"/>
    </source>
</evidence>
<comment type="subunit">
    <text evidence="4">Homotrimer.</text>
</comment>
<gene>
    <name evidence="13" type="primary">ribE</name>
    <name evidence="13" type="ORF">Dpo_7c01580</name>
</gene>
<dbReference type="AlphaFoldDB" id="S0G3D7"/>
<dbReference type="EC" id="2.5.1.9" evidence="5 10"/>
<keyword evidence="8 13" id="KW-0808">Transferase</keyword>
<dbReference type="PATRIC" id="fig|1286635.3.peg.3328"/>
<evidence type="ECO:0000256" key="4">
    <source>
        <dbReference type="ARBA" id="ARBA00011233"/>
    </source>
</evidence>
<reference evidence="13 14" key="1">
    <citation type="journal article" date="2013" name="Genome Announc.">
        <title>Draft Genome Sequence of Desulfotignum phosphitoxidans DSM 13687 Strain FiPS-3.</title>
        <authorList>
            <person name="Poehlein A."/>
            <person name="Daniel R."/>
            <person name="Simeonova D.D."/>
        </authorList>
    </citation>
    <scope>NUCLEOTIDE SEQUENCE [LARGE SCALE GENOMIC DNA]</scope>
    <source>
        <strain evidence="13 14">DSM 13687</strain>
    </source>
</reference>
<dbReference type="Pfam" id="PF00677">
    <property type="entry name" value="Lum_binding"/>
    <property type="match status" value="2"/>
</dbReference>
<evidence type="ECO:0000259" key="12">
    <source>
        <dbReference type="PROSITE" id="PS51177"/>
    </source>
</evidence>
<evidence type="ECO:0000313" key="13">
    <source>
        <dbReference type="EMBL" id="EMS78682.1"/>
    </source>
</evidence>
<dbReference type="RefSeq" id="WP_006967164.1">
    <property type="nucleotide sequence ID" value="NZ_APJX01000007.1"/>
</dbReference>
<dbReference type="FunFam" id="2.40.30.20:FF:000004">
    <property type="entry name" value="Riboflavin synthase, alpha subunit"/>
    <property type="match status" value="1"/>
</dbReference>
<organism evidence="13 14">
    <name type="scientific">Desulfotignum phosphitoxidans DSM 13687</name>
    <dbReference type="NCBI Taxonomy" id="1286635"/>
    <lineage>
        <taxon>Bacteria</taxon>
        <taxon>Pseudomonadati</taxon>
        <taxon>Thermodesulfobacteriota</taxon>
        <taxon>Desulfobacteria</taxon>
        <taxon>Desulfobacterales</taxon>
        <taxon>Desulfobacteraceae</taxon>
        <taxon>Desulfotignum</taxon>
    </lineage>
</organism>
<dbReference type="PANTHER" id="PTHR21098">
    <property type="entry name" value="RIBOFLAVIN SYNTHASE ALPHA CHAIN"/>
    <property type="match status" value="1"/>
</dbReference>
<feature type="repeat" description="Lumazine-binding" evidence="11">
    <location>
        <begin position="97"/>
        <end position="193"/>
    </location>
</feature>
<evidence type="ECO:0000256" key="11">
    <source>
        <dbReference type="PROSITE-ProRule" id="PRU00524"/>
    </source>
</evidence>
<evidence type="ECO:0000256" key="9">
    <source>
        <dbReference type="ARBA" id="ARBA00022737"/>
    </source>
</evidence>